<dbReference type="PROSITE" id="PS50020">
    <property type="entry name" value="WW_DOMAIN_2"/>
    <property type="match status" value="1"/>
</dbReference>
<feature type="domain" description="WW" evidence="2">
    <location>
        <begin position="52"/>
        <end position="85"/>
    </location>
</feature>
<dbReference type="Proteomes" id="UP000054560">
    <property type="component" value="Unassembled WGS sequence"/>
</dbReference>
<name>A0A0L0EY53_9EUKA</name>
<dbReference type="STRING" id="667725.A0A0L0EY53"/>
<dbReference type="OrthoDB" id="410044at2759"/>
<reference evidence="3 4" key="1">
    <citation type="submission" date="2011-02" db="EMBL/GenBank/DDBJ databases">
        <title>The Genome Sequence of Sphaeroforma arctica JP610.</title>
        <authorList>
            <consortium name="The Broad Institute Genome Sequencing Platform"/>
            <person name="Russ C."/>
            <person name="Cuomo C."/>
            <person name="Young S.K."/>
            <person name="Zeng Q."/>
            <person name="Gargeya S."/>
            <person name="Alvarado L."/>
            <person name="Berlin A."/>
            <person name="Chapman S.B."/>
            <person name="Chen Z."/>
            <person name="Freedman E."/>
            <person name="Gellesch M."/>
            <person name="Goldberg J."/>
            <person name="Griggs A."/>
            <person name="Gujja S."/>
            <person name="Heilman E."/>
            <person name="Heiman D."/>
            <person name="Howarth C."/>
            <person name="Mehta T."/>
            <person name="Neiman D."/>
            <person name="Pearson M."/>
            <person name="Roberts A."/>
            <person name="Saif S."/>
            <person name="Shea T."/>
            <person name="Shenoy N."/>
            <person name="Sisk P."/>
            <person name="Stolte C."/>
            <person name="Sykes S."/>
            <person name="White J."/>
            <person name="Yandava C."/>
            <person name="Burger G."/>
            <person name="Gray M.W."/>
            <person name="Holland P.W.H."/>
            <person name="King N."/>
            <person name="Lang F.B.F."/>
            <person name="Roger A.J."/>
            <person name="Ruiz-Trillo I."/>
            <person name="Haas B."/>
            <person name="Nusbaum C."/>
            <person name="Birren B."/>
        </authorList>
    </citation>
    <scope>NUCLEOTIDE SEQUENCE [LARGE SCALE GENOMIC DNA]</scope>
    <source>
        <strain evidence="3 4">JP610</strain>
    </source>
</reference>
<evidence type="ECO:0000256" key="1">
    <source>
        <dbReference type="SAM" id="MobiDB-lite"/>
    </source>
</evidence>
<evidence type="ECO:0000313" key="4">
    <source>
        <dbReference type="Proteomes" id="UP000054560"/>
    </source>
</evidence>
<feature type="region of interest" description="Disordered" evidence="1">
    <location>
        <begin position="1"/>
        <end position="59"/>
    </location>
</feature>
<dbReference type="SUPFAM" id="SSF51045">
    <property type="entry name" value="WW domain"/>
    <property type="match status" value="1"/>
</dbReference>
<proteinExistence type="predicted"/>
<evidence type="ECO:0000313" key="3">
    <source>
        <dbReference type="EMBL" id="KNC69329.1"/>
    </source>
</evidence>
<organism evidence="3 4">
    <name type="scientific">Sphaeroforma arctica JP610</name>
    <dbReference type="NCBI Taxonomy" id="667725"/>
    <lineage>
        <taxon>Eukaryota</taxon>
        <taxon>Ichthyosporea</taxon>
        <taxon>Ichthyophonida</taxon>
        <taxon>Sphaeroforma</taxon>
    </lineage>
</organism>
<dbReference type="RefSeq" id="XP_014143231.1">
    <property type="nucleotide sequence ID" value="XM_014287756.1"/>
</dbReference>
<dbReference type="Pfam" id="PF00397">
    <property type="entry name" value="WW"/>
    <property type="match status" value="1"/>
</dbReference>
<dbReference type="SMART" id="SM00456">
    <property type="entry name" value="WW"/>
    <property type="match status" value="1"/>
</dbReference>
<dbReference type="InterPro" id="IPR001202">
    <property type="entry name" value="WW_dom"/>
</dbReference>
<accession>A0A0L0EY53</accession>
<sequence length="101" mass="10538">MRGPSSGPNPGFGPGSGPPRFGFSHNSGKPGNVPGPGLNEVRPTMGPTGPAQNTAGPWKRYFSPEGKPYYYNTVTGETTWTDPLAPPSAVPTTGMLHCIKL</sequence>
<dbReference type="InterPro" id="IPR036020">
    <property type="entry name" value="WW_dom_sf"/>
</dbReference>
<dbReference type="AlphaFoldDB" id="A0A0L0EY53"/>
<keyword evidence="4" id="KW-1185">Reference proteome</keyword>
<dbReference type="GeneID" id="25918665"/>
<gene>
    <name evidence="3" type="ORF">SARC_18161</name>
</gene>
<dbReference type="PROSITE" id="PS01159">
    <property type="entry name" value="WW_DOMAIN_1"/>
    <property type="match status" value="1"/>
</dbReference>
<dbReference type="CDD" id="cd00201">
    <property type="entry name" value="WW"/>
    <property type="match status" value="1"/>
</dbReference>
<protein>
    <recommendedName>
        <fullName evidence="2">WW domain-containing protein</fullName>
    </recommendedName>
</protein>
<evidence type="ECO:0000259" key="2">
    <source>
        <dbReference type="PROSITE" id="PS50020"/>
    </source>
</evidence>
<dbReference type="EMBL" id="KQ255791">
    <property type="protein sequence ID" value="KNC69329.1"/>
    <property type="molecule type" value="Genomic_DNA"/>
</dbReference>
<dbReference type="Gene3D" id="2.20.70.10">
    <property type="match status" value="1"/>
</dbReference>